<dbReference type="GeneID" id="110416633"/>
<keyword evidence="2" id="KW-1185">Reference proteome</keyword>
<dbReference type="Proteomes" id="UP000504621">
    <property type="component" value="Unplaced"/>
</dbReference>
<proteinExistence type="predicted"/>
<dbReference type="AlphaFoldDB" id="A0A6J1AC35"/>
<dbReference type="OrthoDB" id="1027251at2759"/>
<reference evidence="3" key="1">
    <citation type="submission" date="2025-08" db="UniProtKB">
        <authorList>
            <consortium name="RefSeq"/>
        </authorList>
    </citation>
    <scope>IDENTIFICATION</scope>
    <source>
        <tissue evidence="3">Leaf</tissue>
    </source>
</reference>
<accession>A0A6J1AC35</accession>
<gene>
    <name evidence="3" type="primary">LOC110416633</name>
</gene>
<protein>
    <submittedName>
        <fullName evidence="3">Uncharacterized protein LOC110416633</fullName>
    </submittedName>
</protein>
<evidence type="ECO:0000256" key="1">
    <source>
        <dbReference type="SAM" id="SignalP"/>
    </source>
</evidence>
<sequence>MASKLNNMNRATVFVALLGLLLGVLARSCVQGLQKNDGNGSYFGQQFDELCNNVCTSTSIQNGFVTLTVKFLHFFISSCLQLRYLPALFPAPWTMSMPFWVAFTRSISSMPDNPLQQLLIHL</sequence>
<name>A0A6J1AC35_9ROSI</name>
<organism evidence="2 3">
    <name type="scientific">Herrania umbratica</name>
    <dbReference type="NCBI Taxonomy" id="108875"/>
    <lineage>
        <taxon>Eukaryota</taxon>
        <taxon>Viridiplantae</taxon>
        <taxon>Streptophyta</taxon>
        <taxon>Embryophyta</taxon>
        <taxon>Tracheophyta</taxon>
        <taxon>Spermatophyta</taxon>
        <taxon>Magnoliopsida</taxon>
        <taxon>eudicotyledons</taxon>
        <taxon>Gunneridae</taxon>
        <taxon>Pentapetalae</taxon>
        <taxon>rosids</taxon>
        <taxon>malvids</taxon>
        <taxon>Malvales</taxon>
        <taxon>Malvaceae</taxon>
        <taxon>Byttnerioideae</taxon>
        <taxon>Herrania</taxon>
    </lineage>
</organism>
<dbReference type="RefSeq" id="XP_021284340.1">
    <property type="nucleotide sequence ID" value="XM_021428665.1"/>
</dbReference>
<evidence type="ECO:0000313" key="2">
    <source>
        <dbReference type="Proteomes" id="UP000504621"/>
    </source>
</evidence>
<keyword evidence="1" id="KW-0732">Signal</keyword>
<feature type="signal peptide" evidence="1">
    <location>
        <begin position="1"/>
        <end position="26"/>
    </location>
</feature>
<feature type="chain" id="PRO_5026684945" evidence="1">
    <location>
        <begin position="27"/>
        <end position="122"/>
    </location>
</feature>
<evidence type="ECO:0000313" key="3">
    <source>
        <dbReference type="RefSeq" id="XP_021284340.1"/>
    </source>
</evidence>